<dbReference type="InterPro" id="IPR002197">
    <property type="entry name" value="HTH_Fis"/>
</dbReference>
<comment type="caution">
    <text evidence="2">The sequence shown here is derived from an EMBL/GenBank/DDBJ whole genome shotgun (WGS) entry which is preliminary data.</text>
</comment>
<feature type="domain" description="DNA binding HTH" evidence="1">
    <location>
        <begin position="26"/>
        <end position="53"/>
    </location>
</feature>
<dbReference type="EMBL" id="JAAXCZ010000026">
    <property type="protein sequence ID" value="MBC2385325.1"/>
    <property type="molecule type" value="Genomic_DNA"/>
</dbReference>
<evidence type="ECO:0000259" key="1">
    <source>
        <dbReference type="Pfam" id="PF02954"/>
    </source>
</evidence>
<accession>A0ABR6TI29</accession>
<dbReference type="Gene3D" id="1.10.260.40">
    <property type="entry name" value="lambda repressor-like DNA-binding domains"/>
    <property type="match status" value="1"/>
</dbReference>
<dbReference type="Proteomes" id="UP000534677">
    <property type="component" value="Unassembled WGS sequence"/>
</dbReference>
<dbReference type="RefSeq" id="WP_185710776.1">
    <property type="nucleotide sequence ID" value="NZ_JAAXCZ010000026.1"/>
</dbReference>
<proteinExistence type="predicted"/>
<keyword evidence="3" id="KW-1185">Reference proteome</keyword>
<protein>
    <submittedName>
        <fullName evidence="2">KorC repressor protein</fullName>
    </submittedName>
</protein>
<dbReference type="InterPro" id="IPR010982">
    <property type="entry name" value="Lambda_DNA-bd_dom_sf"/>
</dbReference>
<evidence type="ECO:0000313" key="2">
    <source>
        <dbReference type="EMBL" id="MBC2385325.1"/>
    </source>
</evidence>
<organism evidence="2 3">
    <name type="scientific">Pseudomonas cremoris</name>
    <dbReference type="NCBI Taxonomy" id="2724178"/>
    <lineage>
        <taxon>Bacteria</taxon>
        <taxon>Pseudomonadati</taxon>
        <taxon>Pseudomonadota</taxon>
        <taxon>Gammaproteobacteria</taxon>
        <taxon>Pseudomonadales</taxon>
        <taxon>Pseudomonadaceae</taxon>
        <taxon>Pseudomonas</taxon>
    </lineage>
</organism>
<evidence type="ECO:0000313" key="3">
    <source>
        <dbReference type="Proteomes" id="UP000534677"/>
    </source>
</evidence>
<name>A0ABR6TI29_9PSED</name>
<sequence>MTYLSVRPECLLPHALGWMQPTVQEVEAVIEKTGLNKTQVAQMLGLQPRQVRRWTEAGKPIDIPYSAWAILCVEAELGVIWKQHSG</sequence>
<gene>
    <name evidence="2" type="ORF">HF209_30685</name>
</gene>
<reference evidence="2 3" key="1">
    <citation type="submission" date="2020-04" db="EMBL/GenBank/DDBJ databases">
        <title>Pseudomonas crami sp. nov., a novel proteolytic bacterial species isolated from cream.</title>
        <authorList>
            <person name="Hofmann K."/>
            <person name="Woller A."/>
            <person name="Huptas C."/>
            <person name="Wenning M."/>
            <person name="Scherer S."/>
            <person name="Doll E.V."/>
        </authorList>
    </citation>
    <scope>NUCLEOTIDE SEQUENCE [LARGE SCALE GENOMIC DNA]</scope>
    <source>
        <strain evidence="2 3">WS 5096</strain>
    </source>
</reference>
<dbReference type="Pfam" id="PF02954">
    <property type="entry name" value="HTH_8"/>
    <property type="match status" value="1"/>
</dbReference>